<accession>A0A221W1S3</accession>
<keyword evidence="2" id="KW-1185">Reference proteome</keyword>
<sequence>MSELAEVVAALAAVQAELPVAEALAEADR</sequence>
<protein>
    <submittedName>
        <fullName evidence="1">Uncharacterized protein</fullName>
    </submittedName>
</protein>
<dbReference type="AlphaFoldDB" id="A0A221W1S3"/>
<reference evidence="1 2" key="1">
    <citation type="submission" date="2017-07" db="EMBL/GenBank/DDBJ databases">
        <title>Complete genome sequence of Actinoalloteichus hoggarensis DSM 45943, type strain of Actinoalloteichus hoggarensis.</title>
        <authorList>
            <person name="Ruckert C."/>
            <person name="Nouioui I."/>
            <person name="Willmese J."/>
            <person name="van Wezel G."/>
            <person name="Klenk H.-P."/>
            <person name="Kalinowski J."/>
            <person name="Zotchev S.B."/>
        </authorList>
    </citation>
    <scope>NUCLEOTIDE SEQUENCE [LARGE SCALE GENOMIC DNA]</scope>
    <source>
        <strain evidence="1 2">DSM 45943</strain>
    </source>
</reference>
<dbReference type="Proteomes" id="UP000204221">
    <property type="component" value="Chromosome"/>
</dbReference>
<proteinExistence type="predicted"/>
<organism evidence="1 2">
    <name type="scientific">Actinoalloteichus hoggarensis</name>
    <dbReference type="NCBI Taxonomy" id="1470176"/>
    <lineage>
        <taxon>Bacteria</taxon>
        <taxon>Bacillati</taxon>
        <taxon>Actinomycetota</taxon>
        <taxon>Actinomycetes</taxon>
        <taxon>Pseudonocardiales</taxon>
        <taxon>Pseudonocardiaceae</taxon>
        <taxon>Actinoalloteichus</taxon>
    </lineage>
</organism>
<evidence type="ECO:0000313" key="1">
    <source>
        <dbReference type="EMBL" id="ASO19501.1"/>
    </source>
</evidence>
<dbReference type="KEGG" id="ahg:AHOG_09285"/>
<evidence type="ECO:0000313" key="2">
    <source>
        <dbReference type="Proteomes" id="UP000204221"/>
    </source>
</evidence>
<dbReference type="EMBL" id="CP022521">
    <property type="protein sequence ID" value="ASO19501.1"/>
    <property type="molecule type" value="Genomic_DNA"/>
</dbReference>
<gene>
    <name evidence="1" type="ORF">AHOG_09285</name>
</gene>
<name>A0A221W1S3_9PSEU</name>